<evidence type="ECO:0000256" key="2">
    <source>
        <dbReference type="ARBA" id="ARBA00022801"/>
    </source>
</evidence>
<organism evidence="5 6">
    <name type="scientific">Mycolicibacter arupensis</name>
    <dbReference type="NCBI Taxonomy" id="342002"/>
    <lineage>
        <taxon>Bacteria</taxon>
        <taxon>Bacillati</taxon>
        <taxon>Actinomycetota</taxon>
        <taxon>Actinomycetes</taxon>
        <taxon>Mycobacteriales</taxon>
        <taxon>Mycobacteriaceae</taxon>
        <taxon>Mycolicibacter</taxon>
    </lineage>
</organism>
<comment type="caution">
    <text evidence="5">The sequence shown here is derived from an EMBL/GenBank/DDBJ whole genome shotgun (WGS) entry which is preliminary data.</text>
</comment>
<comment type="similarity">
    <text evidence="1">Belongs to the C/M/P thioester hydrolase family.</text>
</comment>
<dbReference type="CDD" id="cd03444">
    <property type="entry name" value="Thioesterase_II_repeat1"/>
    <property type="match status" value="1"/>
</dbReference>
<dbReference type="AlphaFoldDB" id="A0A5C7YE72"/>
<dbReference type="InterPro" id="IPR029069">
    <property type="entry name" value="HotDog_dom_sf"/>
</dbReference>
<dbReference type="InterPro" id="IPR049449">
    <property type="entry name" value="TesB_ACOT8-like_N"/>
</dbReference>
<dbReference type="InterPro" id="IPR003703">
    <property type="entry name" value="Acyl_CoA_thio"/>
</dbReference>
<sequence>MDQQSHYRLPVSAVRRERATAGEEEIVQTSAAEVSARPDYRGPLLGSGSRLEHATLDALERLEQVLALQSLGHDRFQAGNEAGRFGRVFGGQLFAQAMAAAAATVPELTAHSIHASFLRPGDPALPVDITVERTRDGRTMSARQVTVQQDGRTRMIATVSFDTSSATDDGAPEPLPGPAPEDLPLLQHWVQNAPPHLAGRGTAWIEQPPPLEMRTAEAPVFLGGRQAPGPRTHWMRLPRAAAGDSQLNAVLLAYASDYLLVDTAFRSHPQRVDHATHTGLTLDHTVWVHRPVHFDRWHRYTQQTVATAGHRALVRGTLVDATGRHVASTAQEVLVRAGTAPAPTERS</sequence>
<dbReference type="SUPFAM" id="SSF54637">
    <property type="entry name" value="Thioesterase/thiol ester dehydrase-isomerase"/>
    <property type="match status" value="2"/>
</dbReference>
<evidence type="ECO:0000313" key="5">
    <source>
        <dbReference type="EMBL" id="TXI59843.1"/>
    </source>
</evidence>
<evidence type="ECO:0000259" key="4">
    <source>
        <dbReference type="Pfam" id="PF20789"/>
    </source>
</evidence>
<dbReference type="PANTHER" id="PTHR11066:SF34">
    <property type="entry name" value="ACYL-COENZYME A THIOESTERASE 8"/>
    <property type="match status" value="1"/>
</dbReference>
<name>A0A5C7YE72_9MYCO</name>
<keyword evidence="2" id="KW-0378">Hydrolase</keyword>
<dbReference type="Pfam" id="PF13622">
    <property type="entry name" value="4HBT_3"/>
    <property type="match status" value="1"/>
</dbReference>
<dbReference type="Pfam" id="PF20789">
    <property type="entry name" value="4HBT_3C"/>
    <property type="match status" value="1"/>
</dbReference>
<dbReference type="PANTHER" id="PTHR11066">
    <property type="entry name" value="ACYL-COA THIOESTERASE"/>
    <property type="match status" value="1"/>
</dbReference>
<evidence type="ECO:0000313" key="6">
    <source>
        <dbReference type="Proteomes" id="UP000321797"/>
    </source>
</evidence>
<evidence type="ECO:0000256" key="1">
    <source>
        <dbReference type="ARBA" id="ARBA00006538"/>
    </source>
</evidence>
<dbReference type="Gene3D" id="2.40.160.210">
    <property type="entry name" value="Acyl-CoA thioesterase, double hotdog domain"/>
    <property type="match status" value="1"/>
</dbReference>
<gene>
    <name evidence="5" type="ORF">E6Q54_01935</name>
</gene>
<protein>
    <submittedName>
        <fullName evidence="5">Acyl-CoA thioesterase II</fullName>
    </submittedName>
</protein>
<evidence type="ECO:0000259" key="3">
    <source>
        <dbReference type="Pfam" id="PF13622"/>
    </source>
</evidence>
<dbReference type="GO" id="GO:0009062">
    <property type="term" value="P:fatty acid catabolic process"/>
    <property type="evidence" value="ECO:0007669"/>
    <property type="project" value="TreeGrafter"/>
</dbReference>
<feature type="domain" description="Acyl-CoA thioesterase-like C-terminal" evidence="4">
    <location>
        <begin position="202"/>
        <end position="335"/>
    </location>
</feature>
<dbReference type="GO" id="GO:0047617">
    <property type="term" value="F:fatty acyl-CoA hydrolase activity"/>
    <property type="evidence" value="ECO:0007669"/>
    <property type="project" value="InterPro"/>
</dbReference>
<dbReference type="EMBL" id="SSGD01000010">
    <property type="protein sequence ID" value="TXI59843.1"/>
    <property type="molecule type" value="Genomic_DNA"/>
</dbReference>
<dbReference type="InterPro" id="IPR042171">
    <property type="entry name" value="Acyl-CoA_hotdog"/>
</dbReference>
<feature type="domain" description="Acyl-CoA thioesterase-like N-terminal HotDog" evidence="3">
    <location>
        <begin position="85"/>
        <end position="161"/>
    </location>
</feature>
<accession>A0A5C7YE72</accession>
<dbReference type="InterPro" id="IPR049450">
    <property type="entry name" value="ACOT8-like_C"/>
</dbReference>
<dbReference type="GO" id="GO:0006637">
    <property type="term" value="P:acyl-CoA metabolic process"/>
    <property type="evidence" value="ECO:0007669"/>
    <property type="project" value="InterPro"/>
</dbReference>
<proteinExistence type="inferred from homology"/>
<dbReference type="CDD" id="cd03445">
    <property type="entry name" value="Thioesterase_II_repeat2"/>
    <property type="match status" value="1"/>
</dbReference>
<dbReference type="Proteomes" id="UP000321797">
    <property type="component" value="Unassembled WGS sequence"/>
</dbReference>
<reference evidence="5 6" key="1">
    <citation type="submission" date="2018-09" db="EMBL/GenBank/DDBJ databases">
        <title>Metagenome Assembled Genomes from an Advanced Water Purification Facility.</title>
        <authorList>
            <person name="Stamps B.W."/>
            <person name="Spear J.R."/>
        </authorList>
    </citation>
    <scope>NUCLEOTIDE SEQUENCE [LARGE SCALE GENOMIC DNA]</scope>
    <source>
        <strain evidence="5">Bin_29_2</strain>
    </source>
</reference>